<dbReference type="Pfam" id="PF14549">
    <property type="entry name" value="P22_Cro"/>
    <property type="match status" value="1"/>
</dbReference>
<organism evidence="1 2">
    <name type="scientific">Pandoraea sputorum</name>
    <dbReference type="NCBI Taxonomy" id="93222"/>
    <lineage>
        <taxon>Bacteria</taxon>
        <taxon>Pseudomonadati</taxon>
        <taxon>Pseudomonadota</taxon>
        <taxon>Betaproteobacteria</taxon>
        <taxon>Burkholderiales</taxon>
        <taxon>Burkholderiaceae</taxon>
        <taxon>Pandoraea</taxon>
    </lineage>
</organism>
<dbReference type="InterPro" id="IPR010982">
    <property type="entry name" value="Lambda_DNA-bd_dom_sf"/>
</dbReference>
<sequence length="67" mass="6903">MNLTKQQATAIFGSGAALARALGITKGAVSQWPEELDQQRTAAVIGAAVQNGKPVPDGFIHSDQQAA</sequence>
<reference evidence="1 2" key="1">
    <citation type="submission" date="2019-08" db="EMBL/GenBank/DDBJ databases">
        <authorList>
            <person name="Peeters C."/>
        </authorList>
    </citation>
    <scope>NUCLEOTIDE SEQUENCE [LARGE SCALE GENOMIC DNA]</scope>
    <source>
        <strain evidence="1 2">LMG 31121</strain>
    </source>
</reference>
<gene>
    <name evidence="1" type="ORF">PSP31121_04020</name>
</gene>
<name>A0A5E5BCR3_9BURK</name>
<dbReference type="Proteomes" id="UP000335538">
    <property type="component" value="Unassembled WGS sequence"/>
</dbReference>
<evidence type="ECO:0008006" key="3">
    <source>
        <dbReference type="Google" id="ProtNLM"/>
    </source>
</evidence>
<accession>A0A5E5BCR3</accession>
<proteinExistence type="predicted"/>
<protein>
    <recommendedName>
        <fullName evidence="3">DNA-binding transcriptional regulator DicC</fullName>
    </recommendedName>
</protein>
<dbReference type="SUPFAM" id="SSF47413">
    <property type="entry name" value="lambda repressor-like DNA-binding domains"/>
    <property type="match status" value="1"/>
</dbReference>
<evidence type="ECO:0000313" key="1">
    <source>
        <dbReference type="EMBL" id="VVE82892.1"/>
    </source>
</evidence>
<dbReference type="RefSeq" id="WP_150810499.1">
    <property type="nucleotide sequence ID" value="NZ_CABPSR010000011.1"/>
</dbReference>
<evidence type="ECO:0000313" key="2">
    <source>
        <dbReference type="Proteomes" id="UP000335538"/>
    </source>
</evidence>
<dbReference type="EMBL" id="CABPSR010000011">
    <property type="protein sequence ID" value="VVE82892.1"/>
    <property type="molecule type" value="Genomic_DNA"/>
</dbReference>
<dbReference type="GO" id="GO:0003677">
    <property type="term" value="F:DNA binding"/>
    <property type="evidence" value="ECO:0007669"/>
    <property type="project" value="InterPro"/>
</dbReference>
<dbReference type="Gene3D" id="1.10.260.40">
    <property type="entry name" value="lambda repressor-like DNA-binding domains"/>
    <property type="match status" value="1"/>
</dbReference>
<dbReference type="AlphaFoldDB" id="A0A5E5BCR3"/>